<dbReference type="PANTHER" id="PTHR11706:SF33">
    <property type="entry name" value="NATURAL RESISTANCE-ASSOCIATED MACROPHAGE PROTEIN 2"/>
    <property type="match status" value="1"/>
</dbReference>
<keyword evidence="2" id="KW-0813">Transport</keyword>
<dbReference type="Pfam" id="PF01566">
    <property type="entry name" value="Nramp"/>
    <property type="match status" value="1"/>
</dbReference>
<feature type="transmembrane region" description="Helical" evidence="7">
    <location>
        <begin position="129"/>
        <end position="154"/>
    </location>
</feature>
<name>A0A6J6DU42_9ZZZZ</name>
<feature type="transmembrane region" description="Helical" evidence="7">
    <location>
        <begin position="373"/>
        <end position="396"/>
    </location>
</feature>
<evidence type="ECO:0000256" key="3">
    <source>
        <dbReference type="ARBA" id="ARBA00022692"/>
    </source>
</evidence>
<dbReference type="GO" id="GO:0015086">
    <property type="term" value="F:cadmium ion transmembrane transporter activity"/>
    <property type="evidence" value="ECO:0007669"/>
    <property type="project" value="TreeGrafter"/>
</dbReference>
<proteinExistence type="predicted"/>
<keyword evidence="5 7" id="KW-0472">Membrane</keyword>
<evidence type="ECO:0000256" key="1">
    <source>
        <dbReference type="ARBA" id="ARBA00004141"/>
    </source>
</evidence>
<evidence type="ECO:0000256" key="4">
    <source>
        <dbReference type="ARBA" id="ARBA00022989"/>
    </source>
</evidence>
<reference evidence="8" key="1">
    <citation type="submission" date="2020-05" db="EMBL/GenBank/DDBJ databases">
        <authorList>
            <person name="Chiriac C."/>
            <person name="Salcher M."/>
            <person name="Ghai R."/>
            <person name="Kavagutti S V."/>
        </authorList>
    </citation>
    <scope>NUCLEOTIDE SEQUENCE</scope>
</reference>
<evidence type="ECO:0000256" key="7">
    <source>
        <dbReference type="SAM" id="Phobius"/>
    </source>
</evidence>
<feature type="transmembrane region" description="Helical" evidence="7">
    <location>
        <begin position="105"/>
        <end position="123"/>
    </location>
</feature>
<accession>A0A6J6DU42</accession>
<sequence>MAKRSPGLRSTDSVRDSHAPTRHRVRGTGYFRRLGPGIVTGAADDDPSGIATYSQVGAATGNRLLWAAPALFPLAFAVQESCARLALVTGTGLAGIIRTRLPRPLLYISVLLVAVANTVNIAADLGSMAAALQLLVPIPQALGVILFAAIIAIAEIFVPYHRYAKVLRWLCLSLLAYVAVIFVANVDWPEVGRNIVIPQMQWTKLEVSLLIALAGTTISPYLFFWQAAEEVEERQQSAARAVTQRHITAMRIDVFAGMLTGVLAMAAIMITAAATLHANGILDVQTAEQAASALKPIAGEYAGILFLLGILGTGLLSVPVLAGATSYAIAETFGWRESLEKRPSQARAFYAIILISILLGLALNFVGVNPIQFLYIAAVTNGLAAPFLLAVIWWLARDRGLLGKWRSPWWIQLLVGIAVIVMSALPLAWLLAP</sequence>
<evidence type="ECO:0000256" key="6">
    <source>
        <dbReference type="SAM" id="MobiDB-lite"/>
    </source>
</evidence>
<dbReference type="NCBIfam" id="NF037982">
    <property type="entry name" value="Nramp_1"/>
    <property type="match status" value="1"/>
</dbReference>
<comment type="subcellular location">
    <subcellularLocation>
        <location evidence="1">Membrane</location>
        <topology evidence="1">Multi-pass membrane protein</topology>
    </subcellularLocation>
</comment>
<feature type="transmembrane region" description="Helical" evidence="7">
    <location>
        <begin position="408"/>
        <end position="432"/>
    </location>
</feature>
<keyword evidence="4 7" id="KW-1133">Transmembrane helix</keyword>
<dbReference type="GO" id="GO:0034755">
    <property type="term" value="P:iron ion transmembrane transport"/>
    <property type="evidence" value="ECO:0007669"/>
    <property type="project" value="TreeGrafter"/>
</dbReference>
<protein>
    <submittedName>
        <fullName evidence="8">Unannotated protein</fullName>
    </submittedName>
</protein>
<dbReference type="AlphaFoldDB" id="A0A6J6DU42"/>
<dbReference type="InterPro" id="IPR001046">
    <property type="entry name" value="NRAMP_fam"/>
</dbReference>
<feature type="transmembrane region" description="Helical" evidence="7">
    <location>
        <begin position="304"/>
        <end position="327"/>
    </location>
</feature>
<evidence type="ECO:0000313" key="8">
    <source>
        <dbReference type="EMBL" id="CAB4565693.1"/>
    </source>
</evidence>
<feature type="transmembrane region" description="Helical" evidence="7">
    <location>
        <begin position="348"/>
        <end position="367"/>
    </location>
</feature>
<keyword evidence="3 7" id="KW-0812">Transmembrane</keyword>
<feature type="transmembrane region" description="Helical" evidence="7">
    <location>
        <begin position="166"/>
        <end position="185"/>
    </location>
</feature>
<evidence type="ECO:0000256" key="5">
    <source>
        <dbReference type="ARBA" id="ARBA00023136"/>
    </source>
</evidence>
<dbReference type="EMBL" id="CAEZTD010000079">
    <property type="protein sequence ID" value="CAB4565693.1"/>
    <property type="molecule type" value="Genomic_DNA"/>
</dbReference>
<evidence type="ECO:0000256" key="2">
    <source>
        <dbReference type="ARBA" id="ARBA00022448"/>
    </source>
</evidence>
<feature type="transmembrane region" description="Helical" evidence="7">
    <location>
        <begin position="254"/>
        <end position="276"/>
    </location>
</feature>
<organism evidence="8">
    <name type="scientific">freshwater metagenome</name>
    <dbReference type="NCBI Taxonomy" id="449393"/>
    <lineage>
        <taxon>unclassified sequences</taxon>
        <taxon>metagenomes</taxon>
        <taxon>ecological metagenomes</taxon>
    </lineage>
</organism>
<dbReference type="PANTHER" id="PTHR11706">
    <property type="entry name" value="SOLUTE CARRIER PROTEIN FAMILY 11 MEMBER"/>
    <property type="match status" value="1"/>
</dbReference>
<dbReference type="GO" id="GO:0005886">
    <property type="term" value="C:plasma membrane"/>
    <property type="evidence" value="ECO:0007669"/>
    <property type="project" value="TreeGrafter"/>
</dbReference>
<feature type="transmembrane region" description="Helical" evidence="7">
    <location>
        <begin position="205"/>
        <end position="224"/>
    </location>
</feature>
<gene>
    <name evidence="8" type="ORF">UFOPK1591_01021</name>
</gene>
<dbReference type="GO" id="GO:0005384">
    <property type="term" value="F:manganese ion transmembrane transporter activity"/>
    <property type="evidence" value="ECO:0007669"/>
    <property type="project" value="TreeGrafter"/>
</dbReference>
<feature type="region of interest" description="Disordered" evidence="6">
    <location>
        <begin position="1"/>
        <end position="26"/>
    </location>
</feature>